<gene>
    <name evidence="1" type="ORF">EVJ58_g10815</name>
</gene>
<name>A0A4Y9XMH5_9APHY</name>
<proteinExistence type="predicted"/>
<sequence length="84" mass="9203">MIGLAVFKSALQITERAADVFPPLKSAVGGLLGILDLVETVVNVDEGFKRIANKASLMTEVVEMYRSLDSGRQSEMRKYLDEVA</sequence>
<dbReference type="AlphaFoldDB" id="A0A4Y9XMH5"/>
<evidence type="ECO:0000313" key="2">
    <source>
        <dbReference type="Proteomes" id="UP000298390"/>
    </source>
</evidence>
<evidence type="ECO:0000313" key="1">
    <source>
        <dbReference type="EMBL" id="TFY50952.1"/>
    </source>
</evidence>
<dbReference type="EMBL" id="SEKV01001321">
    <property type="protein sequence ID" value="TFY50952.1"/>
    <property type="molecule type" value="Genomic_DNA"/>
</dbReference>
<dbReference type="STRING" id="34475.A0A4Y9XMH5"/>
<organism evidence="1 2">
    <name type="scientific">Rhodofomes roseus</name>
    <dbReference type="NCBI Taxonomy" id="34475"/>
    <lineage>
        <taxon>Eukaryota</taxon>
        <taxon>Fungi</taxon>
        <taxon>Dikarya</taxon>
        <taxon>Basidiomycota</taxon>
        <taxon>Agaricomycotina</taxon>
        <taxon>Agaricomycetes</taxon>
        <taxon>Polyporales</taxon>
        <taxon>Rhodofomes</taxon>
    </lineage>
</organism>
<comment type="caution">
    <text evidence="1">The sequence shown here is derived from an EMBL/GenBank/DDBJ whole genome shotgun (WGS) entry which is preliminary data.</text>
</comment>
<dbReference type="Proteomes" id="UP000298390">
    <property type="component" value="Unassembled WGS sequence"/>
</dbReference>
<reference evidence="1 2" key="1">
    <citation type="submission" date="2019-01" db="EMBL/GenBank/DDBJ databases">
        <title>Genome sequencing of the rare red list fungi Fomitopsis rosea.</title>
        <authorList>
            <person name="Buettner E."/>
            <person name="Kellner H."/>
        </authorList>
    </citation>
    <scope>NUCLEOTIDE SEQUENCE [LARGE SCALE GENOMIC DNA]</scope>
    <source>
        <strain evidence="1 2">DSM 105464</strain>
    </source>
</reference>
<protein>
    <submittedName>
        <fullName evidence="1">Uncharacterized protein</fullName>
    </submittedName>
</protein>
<accession>A0A4Y9XMH5</accession>
<feature type="non-terminal residue" evidence="1">
    <location>
        <position position="84"/>
    </location>
</feature>